<evidence type="ECO:0008006" key="4">
    <source>
        <dbReference type="Google" id="ProtNLM"/>
    </source>
</evidence>
<keyword evidence="3" id="KW-1185">Reference proteome</keyword>
<evidence type="ECO:0000313" key="3">
    <source>
        <dbReference type="Proteomes" id="UP000237105"/>
    </source>
</evidence>
<accession>A0A2P5B8W3</accession>
<dbReference type="Proteomes" id="UP000237105">
    <property type="component" value="Unassembled WGS sequence"/>
</dbReference>
<keyword evidence="1" id="KW-0812">Transmembrane</keyword>
<organism evidence="2 3">
    <name type="scientific">Parasponia andersonii</name>
    <name type="common">Sponia andersonii</name>
    <dbReference type="NCBI Taxonomy" id="3476"/>
    <lineage>
        <taxon>Eukaryota</taxon>
        <taxon>Viridiplantae</taxon>
        <taxon>Streptophyta</taxon>
        <taxon>Embryophyta</taxon>
        <taxon>Tracheophyta</taxon>
        <taxon>Spermatophyta</taxon>
        <taxon>Magnoliopsida</taxon>
        <taxon>eudicotyledons</taxon>
        <taxon>Gunneridae</taxon>
        <taxon>Pentapetalae</taxon>
        <taxon>rosids</taxon>
        <taxon>fabids</taxon>
        <taxon>Rosales</taxon>
        <taxon>Cannabaceae</taxon>
        <taxon>Parasponia</taxon>
    </lineage>
</organism>
<keyword evidence="1" id="KW-0472">Membrane</keyword>
<proteinExistence type="predicted"/>
<comment type="caution">
    <text evidence="2">The sequence shown here is derived from an EMBL/GenBank/DDBJ whole genome shotgun (WGS) entry which is preliminary data.</text>
</comment>
<sequence length="247" mass="26747">MDSKVVQELAEALQKTTPETMIVFVLVLSPLVLCLIIVVMAVVTVVVVVVVVRRIDLVHVAELDPPGGDLADSAEHGIGALILSGQDHIVTVGARAPGGSAEPEAKVLVAAAVAVGESQREGTPGEVAVVDWTEADHGQRNRVDRFRVLGDLLLLLNMFAFDEGFGFKLDRIDRIGFGFLGGQEDVGGRCGGVLGVRFRKRSFLEFFDDVVYGMREGKEETDEGEGQGEFVGHGVEEWMKLWNFSKK</sequence>
<evidence type="ECO:0000313" key="2">
    <source>
        <dbReference type="EMBL" id="PON45233.1"/>
    </source>
</evidence>
<dbReference type="EMBL" id="JXTB01000335">
    <property type="protein sequence ID" value="PON45233.1"/>
    <property type="molecule type" value="Genomic_DNA"/>
</dbReference>
<dbReference type="OrthoDB" id="10388926at2759"/>
<evidence type="ECO:0000256" key="1">
    <source>
        <dbReference type="SAM" id="Phobius"/>
    </source>
</evidence>
<reference evidence="3" key="1">
    <citation type="submission" date="2016-06" db="EMBL/GenBank/DDBJ databases">
        <title>Parallel loss of symbiosis genes in relatives of nitrogen-fixing non-legume Parasponia.</title>
        <authorList>
            <person name="Van Velzen R."/>
            <person name="Holmer R."/>
            <person name="Bu F."/>
            <person name="Rutten L."/>
            <person name="Van Zeijl A."/>
            <person name="Liu W."/>
            <person name="Santuari L."/>
            <person name="Cao Q."/>
            <person name="Sharma T."/>
            <person name="Shen D."/>
            <person name="Roswanjaya Y."/>
            <person name="Wardhani T."/>
            <person name="Kalhor M.S."/>
            <person name="Jansen J."/>
            <person name="Van den Hoogen J."/>
            <person name="Gungor B."/>
            <person name="Hartog M."/>
            <person name="Hontelez J."/>
            <person name="Verver J."/>
            <person name="Yang W.-C."/>
            <person name="Schijlen E."/>
            <person name="Repin R."/>
            <person name="Schilthuizen M."/>
            <person name="Schranz E."/>
            <person name="Heidstra R."/>
            <person name="Miyata K."/>
            <person name="Fedorova E."/>
            <person name="Kohlen W."/>
            <person name="Bisseling T."/>
            <person name="Smit S."/>
            <person name="Geurts R."/>
        </authorList>
    </citation>
    <scope>NUCLEOTIDE SEQUENCE [LARGE SCALE GENOMIC DNA]</scope>
    <source>
        <strain evidence="3">cv. WU1-14</strain>
    </source>
</reference>
<dbReference type="AlphaFoldDB" id="A0A2P5B8W3"/>
<gene>
    <name evidence="2" type="ORF">PanWU01x14_260630</name>
</gene>
<keyword evidence="1" id="KW-1133">Transmembrane helix</keyword>
<name>A0A2P5B8W3_PARAD</name>
<feature type="transmembrane region" description="Helical" evidence="1">
    <location>
        <begin position="20"/>
        <end position="52"/>
    </location>
</feature>
<protein>
    <recommendedName>
        <fullName evidence="4">Transmembrane protein</fullName>
    </recommendedName>
</protein>